<sequence>DHGKKMSNGGEAAGPVSSTTISTMAVRGGAALITVTILKMEEEEEEELLMDSAAAQDPVDMHCMYHFLSQNGHWGGWGLDHSPAARILTGVLQSGTRMQLQLAESDPNLLEIGGNVDETLRLLRDHEQLLSKLKVPGPRGPRADREPSGLHTCMWRVCDLNDLLLAGPLRKHDGGMWGLLEQADKATAQCAQLHGEVHKAMARTLSDAWSTLIVLLERRVELLRLASEFFACAHERLDMIEQTDEYREFQDVDLVGESAELKKMLPVVHVFWRQIKKFQFAVRIDEAEDFQRDMEEVTTMACEEAVLLKHCCIKRGKCIASRMCRLLEKSMSVMNKSQELLDVLRGFGAEPALPRSAAAQGTRTSCGRVECLMEVLQDRRRHVDERLTQRSLRLKGLLRISQWKERKQEVSSPVLHGGLGVLQWFKDNAEVYFQKDQLGSTLTENEELLEACKDFALKARALCVPLGATVGAGQRLACRSLWATVIAVANETTDRERDRVLCQDWSSQVEKLLLEASGVTVVPDAVDAKQLAEKSLELKALRDELWRLLVARQEDLQEGHAFFSAANQAFEALAALGAELHVPRSQAVALPQLARRHEDLGRSARE</sequence>
<dbReference type="EMBL" id="JARO02014057">
    <property type="protein sequence ID" value="KPP58392.1"/>
    <property type="molecule type" value="Genomic_DNA"/>
</dbReference>
<comment type="caution">
    <text evidence="1">The sequence shown here is derived from an EMBL/GenBank/DDBJ whole genome shotgun (WGS) entry which is preliminary data.</text>
</comment>
<gene>
    <name evidence="1" type="ORF">Z043_123787</name>
</gene>
<organism evidence="1 2">
    <name type="scientific">Scleropages formosus</name>
    <name type="common">Asian bonytongue</name>
    <name type="synonym">Osteoglossum formosum</name>
    <dbReference type="NCBI Taxonomy" id="113540"/>
    <lineage>
        <taxon>Eukaryota</taxon>
        <taxon>Metazoa</taxon>
        <taxon>Chordata</taxon>
        <taxon>Craniata</taxon>
        <taxon>Vertebrata</taxon>
        <taxon>Euteleostomi</taxon>
        <taxon>Actinopterygii</taxon>
        <taxon>Neopterygii</taxon>
        <taxon>Teleostei</taxon>
        <taxon>Osteoglossocephala</taxon>
        <taxon>Osteoglossomorpha</taxon>
        <taxon>Osteoglossiformes</taxon>
        <taxon>Osteoglossidae</taxon>
        <taxon>Scleropages</taxon>
    </lineage>
</organism>
<evidence type="ECO:0000313" key="1">
    <source>
        <dbReference type="EMBL" id="KPP58392.1"/>
    </source>
</evidence>
<protein>
    <submittedName>
        <fullName evidence="1">Uncharacterized protein</fullName>
    </submittedName>
</protein>
<feature type="non-terminal residue" evidence="1">
    <location>
        <position position="606"/>
    </location>
</feature>
<evidence type="ECO:0000313" key="2">
    <source>
        <dbReference type="Proteomes" id="UP000034805"/>
    </source>
</evidence>
<dbReference type="Proteomes" id="UP000034805">
    <property type="component" value="Unassembled WGS sequence"/>
</dbReference>
<accession>A0A0P7TC85</accession>
<reference evidence="1 2" key="1">
    <citation type="submission" date="2015-08" db="EMBL/GenBank/DDBJ databases">
        <title>The genome of the Asian arowana (Scleropages formosus).</title>
        <authorList>
            <person name="Tan M.H."/>
            <person name="Gan H.M."/>
            <person name="Croft L.J."/>
            <person name="Austin C.M."/>
        </authorList>
    </citation>
    <scope>NUCLEOTIDE SEQUENCE [LARGE SCALE GENOMIC DNA]</scope>
    <source>
        <strain evidence="1">Aro1</strain>
    </source>
</reference>
<dbReference type="AlphaFoldDB" id="A0A0P7TC85"/>
<name>A0A0P7TC85_SCLFO</name>
<feature type="non-terminal residue" evidence="1">
    <location>
        <position position="1"/>
    </location>
</feature>
<proteinExistence type="predicted"/>
<dbReference type="Gene3D" id="1.20.58.60">
    <property type="match status" value="1"/>
</dbReference>